<gene>
    <name evidence="1" type="primary">tam_3</name>
    <name evidence="1" type="ORF">PS624_02305</name>
</gene>
<sequence length="288" mass="31386">MKRCLSCDTLYPVSDMACPACRWQPELENGLPTYAPALSAESSGFKASHFAELAAVEAGNFWFEARNRLIIWALNRYARDFDSFLEVGCGTGYVLSALAAAFPQARVAGSEIFSAGLSFAANRLPGAVFMQMDARDIPFSGEFGAIGMFDVLEHIVEDETVLSQAHASLRPGGHLLLTVPQHQWLWSSTDEYACHVRRYAAADLHAKVRAAGFSIVRSTSFVAMLLPLMMLSRFSRRGADAEAGGTELSVAPWLNRLLGAAMVTEARMIRAGVDFPLGGSRFLIARKI</sequence>
<proteinExistence type="predicted"/>
<dbReference type="EC" id="2.1.1.144" evidence="1"/>
<dbReference type="GO" id="GO:0030798">
    <property type="term" value="F:trans-aconitate 2-methyltransferase activity"/>
    <property type="evidence" value="ECO:0007669"/>
    <property type="project" value="UniProtKB-EC"/>
</dbReference>
<evidence type="ECO:0000313" key="2">
    <source>
        <dbReference type="Proteomes" id="UP000326241"/>
    </source>
</evidence>
<keyword evidence="1" id="KW-0489">Methyltransferase</keyword>
<dbReference type="RefSeq" id="WP_202982101.1">
    <property type="nucleotide sequence ID" value="NZ_CABVGZ010000020.1"/>
</dbReference>
<dbReference type="GO" id="GO:0032259">
    <property type="term" value="P:methylation"/>
    <property type="evidence" value="ECO:0007669"/>
    <property type="project" value="UniProtKB-KW"/>
</dbReference>
<dbReference type="Pfam" id="PF13489">
    <property type="entry name" value="Methyltransf_23"/>
    <property type="match status" value="1"/>
</dbReference>
<name>A0A5E6SJ43_PSEFL</name>
<accession>A0A5E6SJ43</accession>
<dbReference type="EMBL" id="CABVGZ010000020">
    <property type="protein sequence ID" value="VVM80866.1"/>
    <property type="molecule type" value="Genomic_DNA"/>
</dbReference>
<dbReference type="SUPFAM" id="SSF53335">
    <property type="entry name" value="S-adenosyl-L-methionine-dependent methyltransferases"/>
    <property type="match status" value="1"/>
</dbReference>
<dbReference type="AlphaFoldDB" id="A0A5E6SJ43"/>
<dbReference type="CDD" id="cd02440">
    <property type="entry name" value="AdoMet_MTases"/>
    <property type="match status" value="1"/>
</dbReference>
<dbReference type="PANTHER" id="PTHR43861">
    <property type="entry name" value="TRANS-ACONITATE 2-METHYLTRANSFERASE-RELATED"/>
    <property type="match status" value="1"/>
</dbReference>
<organism evidence="1 2">
    <name type="scientific">Pseudomonas fluorescens</name>
    <dbReference type="NCBI Taxonomy" id="294"/>
    <lineage>
        <taxon>Bacteria</taxon>
        <taxon>Pseudomonadati</taxon>
        <taxon>Pseudomonadota</taxon>
        <taxon>Gammaproteobacteria</taxon>
        <taxon>Pseudomonadales</taxon>
        <taxon>Pseudomonadaceae</taxon>
        <taxon>Pseudomonas</taxon>
    </lineage>
</organism>
<dbReference type="Proteomes" id="UP000326241">
    <property type="component" value="Unassembled WGS sequence"/>
</dbReference>
<evidence type="ECO:0000313" key="1">
    <source>
        <dbReference type="EMBL" id="VVM80866.1"/>
    </source>
</evidence>
<keyword evidence="1" id="KW-0808">Transferase</keyword>
<dbReference type="InterPro" id="IPR029063">
    <property type="entry name" value="SAM-dependent_MTases_sf"/>
</dbReference>
<protein>
    <submittedName>
        <fullName evidence="1">Trans-aconitate 2-methyltransferase</fullName>
        <ecNumber evidence="1">2.1.1.144</ecNumber>
    </submittedName>
</protein>
<reference evidence="1 2" key="1">
    <citation type="submission" date="2019-09" db="EMBL/GenBank/DDBJ databases">
        <authorList>
            <person name="Chandra G."/>
            <person name="Truman W A."/>
        </authorList>
    </citation>
    <scope>NUCLEOTIDE SEQUENCE [LARGE SCALE GENOMIC DNA]</scope>
    <source>
        <strain evidence="1">PS624</strain>
    </source>
</reference>
<dbReference type="Gene3D" id="3.40.50.150">
    <property type="entry name" value="Vaccinia Virus protein VP39"/>
    <property type="match status" value="1"/>
</dbReference>